<name>A6G390_9BACT</name>
<comment type="caution">
    <text evidence="3">The sequence shown here is derived from an EMBL/GenBank/DDBJ whole genome shotgun (WGS) entry which is preliminary data.</text>
</comment>
<reference evidence="3 4" key="1">
    <citation type="submission" date="2007-06" db="EMBL/GenBank/DDBJ databases">
        <authorList>
            <person name="Shimkets L."/>
            <person name="Ferriera S."/>
            <person name="Johnson J."/>
            <person name="Kravitz S."/>
            <person name="Beeson K."/>
            <person name="Sutton G."/>
            <person name="Rogers Y.-H."/>
            <person name="Friedman R."/>
            <person name="Frazier M."/>
            <person name="Venter J.C."/>
        </authorList>
    </citation>
    <scope>NUCLEOTIDE SEQUENCE [LARGE SCALE GENOMIC DNA]</scope>
    <source>
        <strain evidence="3 4">SIR-1</strain>
    </source>
</reference>
<keyword evidence="4" id="KW-1185">Reference proteome</keyword>
<dbReference type="AlphaFoldDB" id="A6G390"/>
<organism evidence="3 4">
    <name type="scientific">Plesiocystis pacifica SIR-1</name>
    <dbReference type="NCBI Taxonomy" id="391625"/>
    <lineage>
        <taxon>Bacteria</taxon>
        <taxon>Pseudomonadati</taxon>
        <taxon>Myxococcota</taxon>
        <taxon>Polyangia</taxon>
        <taxon>Nannocystales</taxon>
        <taxon>Nannocystaceae</taxon>
        <taxon>Plesiocystis</taxon>
    </lineage>
</organism>
<dbReference type="Proteomes" id="UP000005801">
    <property type="component" value="Unassembled WGS sequence"/>
</dbReference>
<evidence type="ECO:0000313" key="3">
    <source>
        <dbReference type="EMBL" id="EDM79715.1"/>
    </source>
</evidence>
<evidence type="ECO:0000256" key="2">
    <source>
        <dbReference type="SAM" id="SignalP"/>
    </source>
</evidence>
<accession>A6G390</accession>
<gene>
    <name evidence="3" type="ORF">PPSIR1_16675</name>
</gene>
<proteinExistence type="predicted"/>
<dbReference type="RefSeq" id="WP_006971189.1">
    <property type="nucleotide sequence ID" value="NZ_ABCS01000017.1"/>
</dbReference>
<feature type="compositionally biased region" description="Low complexity" evidence="1">
    <location>
        <begin position="54"/>
        <end position="67"/>
    </location>
</feature>
<dbReference type="EMBL" id="ABCS01000017">
    <property type="protein sequence ID" value="EDM79715.1"/>
    <property type="molecule type" value="Genomic_DNA"/>
</dbReference>
<feature type="chain" id="PRO_5002695078" description="Lipoprotein" evidence="2">
    <location>
        <begin position="20"/>
        <end position="282"/>
    </location>
</feature>
<dbReference type="Pfam" id="PF14064">
    <property type="entry name" value="HmuY"/>
    <property type="match status" value="1"/>
</dbReference>
<evidence type="ECO:0008006" key="5">
    <source>
        <dbReference type="Google" id="ProtNLM"/>
    </source>
</evidence>
<sequence>MKIIFAHLAPLSLLGLALACTDPASDDGETTVADTGDMDGESDATTEDGETETSTEAGETTETETTGETGGEACGELPCEDALILDLSLQESVAEGEVNSTQDGEDWVSVVDATAGGSMAAASNPWIYLRMTPEGLEKVAIDDYAAMESTAWHFAAKRYGIRVNSGTSGPGCVHVAAVDASYADLSAAPDSAEYAAEDFYDDSCTLVEDGVGLGDPNYLLADWWGYAGCVTTTGQVFLVELDDGSVAKLTVEAYYGEGQEGCNTMGTMGSESAMLTWRWRLL</sequence>
<dbReference type="PROSITE" id="PS51257">
    <property type="entry name" value="PROKAR_LIPOPROTEIN"/>
    <property type="match status" value="1"/>
</dbReference>
<keyword evidence="2" id="KW-0732">Signal</keyword>
<feature type="signal peptide" evidence="2">
    <location>
        <begin position="1"/>
        <end position="19"/>
    </location>
</feature>
<dbReference type="CDD" id="cd12105">
    <property type="entry name" value="HmuY"/>
    <property type="match status" value="1"/>
</dbReference>
<feature type="compositionally biased region" description="Acidic residues" evidence="1">
    <location>
        <begin position="36"/>
        <end position="53"/>
    </location>
</feature>
<dbReference type="OrthoDB" id="5525211at2"/>
<dbReference type="eggNOG" id="ENOG5032BPP">
    <property type="taxonomic scope" value="Bacteria"/>
</dbReference>
<feature type="region of interest" description="Disordered" evidence="1">
    <location>
        <begin position="25"/>
        <end position="75"/>
    </location>
</feature>
<evidence type="ECO:0000313" key="4">
    <source>
        <dbReference type="Proteomes" id="UP000005801"/>
    </source>
</evidence>
<evidence type="ECO:0000256" key="1">
    <source>
        <dbReference type="SAM" id="MobiDB-lite"/>
    </source>
</evidence>
<dbReference type="STRING" id="391625.PPSIR1_16675"/>
<protein>
    <recommendedName>
        <fullName evidence="5">Lipoprotein</fullName>
    </recommendedName>
</protein>
<dbReference type="InterPro" id="IPR025921">
    <property type="entry name" value="HmuY"/>
</dbReference>